<dbReference type="AlphaFoldDB" id="A0A1H3BAT8"/>
<dbReference type="CDD" id="cd04301">
    <property type="entry name" value="NAT_SF"/>
    <property type="match status" value="1"/>
</dbReference>
<evidence type="ECO:0000259" key="1">
    <source>
        <dbReference type="PROSITE" id="PS51186"/>
    </source>
</evidence>
<dbReference type="InterPro" id="IPR016181">
    <property type="entry name" value="Acyl_CoA_acyltransferase"/>
</dbReference>
<reference evidence="3" key="1">
    <citation type="submission" date="2016-10" db="EMBL/GenBank/DDBJ databases">
        <authorList>
            <person name="Varghese N."/>
            <person name="Submissions S."/>
        </authorList>
    </citation>
    <scope>NUCLEOTIDE SEQUENCE [LARGE SCALE GENOMIC DNA]</scope>
    <source>
        <strain evidence="3">DSM 217</strain>
    </source>
</reference>
<dbReference type="EMBL" id="FNNZ01000024">
    <property type="protein sequence ID" value="SDX39130.1"/>
    <property type="molecule type" value="Genomic_DNA"/>
</dbReference>
<dbReference type="SUPFAM" id="SSF55729">
    <property type="entry name" value="Acyl-CoA N-acyltransferases (Nat)"/>
    <property type="match status" value="1"/>
</dbReference>
<evidence type="ECO:0000313" key="3">
    <source>
        <dbReference type="Proteomes" id="UP000198816"/>
    </source>
</evidence>
<sequence length="198" mass="22881">MSELQIECLTGADLVADLPALARLRIRVFRDYPYLYEGDAEYEERYLRTYADAPDGVMVLVRDGDRVVGASSALPLAAETPNVIEPFKSHGYAPERIFYYGESVLLPEYRGLGLGRRFFEEREAHARALGRFDVACFCAVERPDDHPRRPPDYYPLDGLWMKQGFARQPQLRTTFSWRDLDEAEETPKPMVFWLKHLD</sequence>
<dbReference type="PROSITE" id="PS51186">
    <property type="entry name" value="GNAT"/>
    <property type="match status" value="1"/>
</dbReference>
<evidence type="ECO:0000313" key="2">
    <source>
        <dbReference type="EMBL" id="SDX39130.1"/>
    </source>
</evidence>
<feature type="domain" description="N-acetyltransferase" evidence="1">
    <location>
        <begin position="4"/>
        <end position="195"/>
    </location>
</feature>
<accession>A0A1H3BAT8</accession>
<dbReference type="GO" id="GO:0016747">
    <property type="term" value="F:acyltransferase activity, transferring groups other than amino-acyl groups"/>
    <property type="evidence" value="ECO:0007669"/>
    <property type="project" value="InterPro"/>
</dbReference>
<protein>
    <recommendedName>
        <fullName evidence="1">N-acetyltransferase domain-containing protein</fullName>
    </recommendedName>
</protein>
<gene>
    <name evidence="2" type="ORF">SAMN05421783_1244</name>
</gene>
<proteinExistence type="predicted"/>
<organism evidence="2 3">
    <name type="scientific">Thiocapsa roseopersicina</name>
    <dbReference type="NCBI Taxonomy" id="1058"/>
    <lineage>
        <taxon>Bacteria</taxon>
        <taxon>Pseudomonadati</taxon>
        <taxon>Pseudomonadota</taxon>
        <taxon>Gammaproteobacteria</taxon>
        <taxon>Chromatiales</taxon>
        <taxon>Chromatiaceae</taxon>
        <taxon>Thiocapsa</taxon>
    </lineage>
</organism>
<dbReference type="Proteomes" id="UP000198816">
    <property type="component" value="Unassembled WGS sequence"/>
</dbReference>
<dbReference type="Gene3D" id="3.40.630.30">
    <property type="match status" value="1"/>
</dbReference>
<dbReference type="STRING" id="1058.SAMN05421783_1244"/>
<dbReference type="InterPro" id="IPR000182">
    <property type="entry name" value="GNAT_dom"/>
</dbReference>
<keyword evidence="3" id="KW-1185">Reference proteome</keyword>
<name>A0A1H3BAT8_THIRO</name>
<dbReference type="RefSeq" id="WP_093036317.1">
    <property type="nucleotide sequence ID" value="NZ_FNNZ01000024.1"/>
</dbReference>
<dbReference type="Pfam" id="PF00583">
    <property type="entry name" value="Acetyltransf_1"/>
    <property type="match status" value="1"/>
</dbReference>
<dbReference type="OrthoDB" id="187903at2"/>